<dbReference type="SUPFAM" id="SSF55073">
    <property type="entry name" value="Nucleotide cyclase"/>
    <property type="match status" value="1"/>
</dbReference>
<dbReference type="PROSITE" id="PS50110">
    <property type="entry name" value="RESPONSE_REGULATORY"/>
    <property type="match status" value="1"/>
</dbReference>
<organism evidence="6 7">
    <name type="scientific">Nitrospira defluvii</name>
    <dbReference type="NCBI Taxonomy" id="330214"/>
    <lineage>
        <taxon>Bacteria</taxon>
        <taxon>Pseudomonadati</taxon>
        <taxon>Nitrospirota</taxon>
        <taxon>Nitrospiria</taxon>
        <taxon>Nitrospirales</taxon>
        <taxon>Nitrospiraceae</taxon>
        <taxon>Nitrospira</taxon>
    </lineage>
</organism>
<evidence type="ECO:0000256" key="1">
    <source>
        <dbReference type="ARBA" id="ARBA00012528"/>
    </source>
</evidence>
<reference evidence="6 7" key="1">
    <citation type="submission" date="2021-02" db="EMBL/GenBank/DDBJ databases">
        <authorList>
            <person name="Han P."/>
        </authorList>
    </citation>
    <scope>NUCLEOTIDE SEQUENCE [LARGE SCALE GENOMIC DNA]</scope>
    <source>
        <strain evidence="6">Candidatus Nitrospira sp. ZN2</strain>
    </source>
</reference>
<comment type="caution">
    <text evidence="2">Lacks conserved residue(s) required for the propagation of feature annotation.</text>
</comment>
<feature type="domain" description="GGDEF" evidence="5">
    <location>
        <begin position="157"/>
        <end position="312"/>
    </location>
</feature>
<dbReference type="SMART" id="SM00267">
    <property type="entry name" value="GGDEF"/>
    <property type="match status" value="1"/>
</dbReference>
<sequence>MSGLPANRRILLLHNDPIEIERLTIGLNRSGFSVIAADAGRLAMHELVHDPPCLVLAAEGTNGRSADTLARELRTDPFLGRLPLIILVRDIRVNDLDWATLGIDDYIAVPYRPEEVPQRVRLCLSRLERSLDANPLTRLPGNSTILHETTARIESGAPFALAYLDIDNFKSFNDRYGYARGDEVLVVTCRILTTVVSELAGTDGFVGHVGGDDFVFMSVPTTIEVICQTLIKRFDLVIPDFYDPEDRAKGFIDSVDRRGNHERFPIMSLSIAVVTNEHRTISHPGDVSKIASELKKLAKSQPGSVYVKDNRKTETEDPASDSHAA</sequence>
<dbReference type="RefSeq" id="WP_213041159.1">
    <property type="nucleotide sequence ID" value="NZ_CAJNBJ010000001.1"/>
</dbReference>
<comment type="caution">
    <text evidence="6">The sequence shown here is derived from an EMBL/GenBank/DDBJ whole genome shotgun (WGS) entry which is preliminary data.</text>
</comment>
<dbReference type="CDD" id="cd01949">
    <property type="entry name" value="GGDEF"/>
    <property type="match status" value="1"/>
</dbReference>
<evidence type="ECO:0000256" key="3">
    <source>
        <dbReference type="SAM" id="MobiDB-lite"/>
    </source>
</evidence>
<dbReference type="SUPFAM" id="SSF52172">
    <property type="entry name" value="CheY-like"/>
    <property type="match status" value="1"/>
</dbReference>
<keyword evidence="7" id="KW-1185">Reference proteome</keyword>
<dbReference type="PANTHER" id="PTHR45138:SF25">
    <property type="entry name" value="GGDEF DOMAIN PROTEIN"/>
    <property type="match status" value="1"/>
</dbReference>
<gene>
    <name evidence="6" type="ORF">NSPZN2_11411</name>
</gene>
<feature type="domain" description="Response regulatory" evidence="4">
    <location>
        <begin position="9"/>
        <end position="124"/>
    </location>
</feature>
<evidence type="ECO:0000313" key="7">
    <source>
        <dbReference type="Proteomes" id="UP000675880"/>
    </source>
</evidence>
<feature type="region of interest" description="Disordered" evidence="3">
    <location>
        <begin position="300"/>
        <end position="325"/>
    </location>
</feature>
<dbReference type="Pfam" id="PF00990">
    <property type="entry name" value="GGDEF"/>
    <property type="match status" value="1"/>
</dbReference>
<dbReference type="InterPro" id="IPR029787">
    <property type="entry name" value="Nucleotide_cyclase"/>
</dbReference>
<accession>A0ABM8QU35</accession>
<name>A0ABM8QU35_9BACT</name>
<dbReference type="PROSITE" id="PS50887">
    <property type="entry name" value="GGDEF"/>
    <property type="match status" value="1"/>
</dbReference>
<dbReference type="EMBL" id="CAJNBJ010000001">
    <property type="protein sequence ID" value="CAE6715156.1"/>
    <property type="molecule type" value="Genomic_DNA"/>
</dbReference>
<dbReference type="InterPro" id="IPR001789">
    <property type="entry name" value="Sig_transdc_resp-reg_receiver"/>
</dbReference>
<evidence type="ECO:0000256" key="2">
    <source>
        <dbReference type="PROSITE-ProRule" id="PRU00169"/>
    </source>
</evidence>
<dbReference type="InterPro" id="IPR011006">
    <property type="entry name" value="CheY-like_superfamily"/>
</dbReference>
<dbReference type="NCBIfam" id="TIGR00254">
    <property type="entry name" value="GGDEF"/>
    <property type="match status" value="1"/>
</dbReference>
<protein>
    <recommendedName>
        <fullName evidence="1">diguanylate cyclase</fullName>
        <ecNumber evidence="1">2.7.7.65</ecNumber>
    </recommendedName>
</protein>
<dbReference type="InterPro" id="IPR050469">
    <property type="entry name" value="Diguanylate_Cyclase"/>
</dbReference>
<evidence type="ECO:0000259" key="5">
    <source>
        <dbReference type="PROSITE" id="PS50887"/>
    </source>
</evidence>
<dbReference type="InterPro" id="IPR000160">
    <property type="entry name" value="GGDEF_dom"/>
</dbReference>
<dbReference type="PANTHER" id="PTHR45138">
    <property type="entry name" value="REGULATORY COMPONENTS OF SENSORY TRANSDUCTION SYSTEM"/>
    <property type="match status" value="1"/>
</dbReference>
<dbReference type="Proteomes" id="UP000675880">
    <property type="component" value="Unassembled WGS sequence"/>
</dbReference>
<dbReference type="SMART" id="SM00448">
    <property type="entry name" value="REC"/>
    <property type="match status" value="1"/>
</dbReference>
<dbReference type="Gene3D" id="3.30.70.270">
    <property type="match status" value="1"/>
</dbReference>
<dbReference type="EC" id="2.7.7.65" evidence="1"/>
<dbReference type="InterPro" id="IPR043128">
    <property type="entry name" value="Rev_trsase/Diguanyl_cyclase"/>
</dbReference>
<dbReference type="Gene3D" id="3.40.50.2300">
    <property type="match status" value="1"/>
</dbReference>
<evidence type="ECO:0000259" key="4">
    <source>
        <dbReference type="PROSITE" id="PS50110"/>
    </source>
</evidence>
<proteinExistence type="predicted"/>
<evidence type="ECO:0000313" key="6">
    <source>
        <dbReference type="EMBL" id="CAE6715156.1"/>
    </source>
</evidence>